<feature type="domain" description="DUF4097" evidence="1">
    <location>
        <begin position="144"/>
        <end position="327"/>
    </location>
</feature>
<dbReference type="PIRSF" id="PIRSF012569">
    <property type="entry name" value="UCP012569"/>
    <property type="match status" value="1"/>
</dbReference>
<dbReference type="EMBL" id="BNDS01000003">
    <property type="protein sequence ID" value="GHH97523.1"/>
    <property type="molecule type" value="Genomic_DNA"/>
</dbReference>
<evidence type="ECO:0000259" key="2">
    <source>
        <dbReference type="Pfam" id="PF22746"/>
    </source>
</evidence>
<dbReference type="RefSeq" id="WP_191270457.1">
    <property type="nucleotide sequence ID" value="NZ_BNDS01000003.1"/>
</dbReference>
<accession>A0ABQ3MXW7</accession>
<feature type="domain" description="YvlB/LiaX N-terminal" evidence="2">
    <location>
        <begin position="3"/>
        <end position="31"/>
    </location>
</feature>
<comment type="caution">
    <text evidence="3">The sequence shown here is derived from an EMBL/GenBank/DDBJ whole genome shotgun (WGS) entry which is preliminary data.</text>
</comment>
<proteinExistence type="predicted"/>
<dbReference type="Pfam" id="PF22746">
    <property type="entry name" value="SHOCT-like_DUF2089-C"/>
    <property type="match status" value="1"/>
</dbReference>
<reference evidence="3 4" key="1">
    <citation type="journal article" date="2022" name="Int. J. Syst. Evol. Microbiol.">
        <title>Neobacillus kokaensis sp. nov., isolated from soil.</title>
        <authorList>
            <person name="Yuki K."/>
            <person name="Matsubara H."/>
            <person name="Yamaguchi S."/>
        </authorList>
    </citation>
    <scope>NUCLEOTIDE SEQUENCE [LARGE SCALE GENOMIC DNA]</scope>
    <source>
        <strain evidence="3 4">LOB 377</strain>
    </source>
</reference>
<name>A0ABQ3MXW7_9BACI</name>
<sequence length="368" mass="41945">MKEERKRILKLVEEGKVTVDEAISLMEELEKAQLTADQKKEQMINELSTVVQFEEAKKEDPFQTKYQSTKDKIFEFVDSALKKIKEFDFDFNFGQSVDISHIFHQGDVELKDLDVDIANGSVKIAVWDQPDVRVECQAKVYRVDNQDQARQNFLRDVVFEVEGQKLKFNTQQKWMKVDALVFVPKAQYERMRIRLFNGPIAGSDMDVDDLRMKTANGKITLNDVNAKRGEIETANGKIQVLKSQIDELEAETINGAISLEGDFKKTEAQSFNGNISYNLNGNRCEWLHAKTTSGAVDLFVPETLPINGELKTNLGGFNLKLTGVQILEEKSEMIQKLLRFQSIHHPDKMVKIYAETKTGSISLQKAVE</sequence>
<evidence type="ECO:0008006" key="5">
    <source>
        <dbReference type="Google" id="ProtNLM"/>
    </source>
</evidence>
<keyword evidence="4" id="KW-1185">Reference proteome</keyword>
<protein>
    <recommendedName>
        <fullName evidence="5">DUF4097 domain-containing protein</fullName>
    </recommendedName>
</protein>
<dbReference type="Gene3D" id="2.160.20.120">
    <property type="match status" value="1"/>
</dbReference>
<dbReference type="InterPro" id="IPR025164">
    <property type="entry name" value="Toastrack_DUF4097"/>
</dbReference>
<organism evidence="3 4">
    <name type="scientific">Neobacillus kokaensis</name>
    <dbReference type="NCBI Taxonomy" id="2759023"/>
    <lineage>
        <taxon>Bacteria</taxon>
        <taxon>Bacillati</taxon>
        <taxon>Bacillota</taxon>
        <taxon>Bacilli</taxon>
        <taxon>Bacillales</taxon>
        <taxon>Bacillaceae</taxon>
        <taxon>Neobacillus</taxon>
    </lineage>
</organism>
<evidence type="ECO:0000313" key="3">
    <source>
        <dbReference type="EMBL" id="GHH97523.1"/>
    </source>
</evidence>
<dbReference type="Pfam" id="PF13349">
    <property type="entry name" value="DUF4097"/>
    <property type="match status" value="1"/>
</dbReference>
<dbReference type="PANTHER" id="PTHR33885:SF4">
    <property type="entry name" value="LMO2487 PROTEIN"/>
    <property type="match status" value="1"/>
</dbReference>
<dbReference type="PANTHER" id="PTHR33885">
    <property type="entry name" value="PHAGE SHOCK PROTEIN C"/>
    <property type="match status" value="1"/>
</dbReference>
<dbReference type="InterPro" id="IPR052027">
    <property type="entry name" value="PspC"/>
</dbReference>
<gene>
    <name evidence="3" type="primary">yvlB</name>
    <name evidence="3" type="ORF">AM1BK_10660</name>
</gene>
<evidence type="ECO:0000259" key="1">
    <source>
        <dbReference type="Pfam" id="PF13349"/>
    </source>
</evidence>
<dbReference type="InterPro" id="IPR053959">
    <property type="entry name" value="YvlB/LiaX_N"/>
</dbReference>
<evidence type="ECO:0000313" key="4">
    <source>
        <dbReference type="Proteomes" id="UP000637074"/>
    </source>
</evidence>
<dbReference type="InterPro" id="IPR016599">
    <property type="entry name" value="UCP012569"/>
</dbReference>
<dbReference type="Proteomes" id="UP000637074">
    <property type="component" value="Unassembled WGS sequence"/>
</dbReference>